<feature type="domain" description="Malate synthase TIM barrel" evidence="7">
    <location>
        <begin position="157"/>
        <end position="393"/>
    </location>
</feature>
<dbReference type="AlphaFoldDB" id="A0AAW9SCK1"/>
<evidence type="ECO:0000259" key="9">
    <source>
        <dbReference type="Pfam" id="PF20659"/>
    </source>
</evidence>
<protein>
    <recommendedName>
        <fullName evidence="2">malate synthase</fullName>
        <ecNumber evidence="2">2.3.3.9</ecNumber>
    </recommendedName>
</protein>
<keyword evidence="11" id="KW-1185">Reference proteome</keyword>
<evidence type="ECO:0000256" key="2">
    <source>
        <dbReference type="ARBA" id="ARBA00012636"/>
    </source>
</evidence>
<comment type="similarity">
    <text evidence="1">Belongs to the malate synthase family.</text>
</comment>
<evidence type="ECO:0000313" key="11">
    <source>
        <dbReference type="Proteomes" id="UP001403385"/>
    </source>
</evidence>
<reference evidence="10 11" key="1">
    <citation type="submission" date="2024-04" db="EMBL/GenBank/DDBJ databases">
        <title>Novel genus in family Flammeovirgaceae.</title>
        <authorList>
            <person name="Nguyen T.H."/>
            <person name="Vuong T.Q."/>
            <person name="Le H."/>
            <person name="Kim S.-G."/>
        </authorList>
    </citation>
    <scope>NUCLEOTIDE SEQUENCE [LARGE SCALE GENOMIC DNA]</scope>
    <source>
        <strain evidence="10 11">JCM 23209</strain>
    </source>
</reference>
<comment type="caution">
    <text evidence="10">The sequence shown here is derived from an EMBL/GenBank/DDBJ whole genome shotgun (WGS) entry which is preliminary data.</text>
</comment>
<feature type="domain" description="Malate synthase N-terminal" evidence="8">
    <location>
        <begin position="15"/>
        <end position="74"/>
    </location>
</feature>
<dbReference type="GO" id="GO:0006097">
    <property type="term" value="P:glyoxylate cycle"/>
    <property type="evidence" value="ECO:0007669"/>
    <property type="project" value="UniProtKB-KW"/>
</dbReference>
<dbReference type="GO" id="GO:0005737">
    <property type="term" value="C:cytoplasm"/>
    <property type="evidence" value="ECO:0007669"/>
    <property type="project" value="TreeGrafter"/>
</dbReference>
<dbReference type="Gene3D" id="1.20.1220.12">
    <property type="entry name" value="Malate synthase, domain III"/>
    <property type="match status" value="1"/>
</dbReference>
<dbReference type="EMBL" id="JBDKWZ010000006">
    <property type="protein sequence ID" value="MEN7548621.1"/>
    <property type="molecule type" value="Genomic_DNA"/>
</dbReference>
<dbReference type="Pfam" id="PF01274">
    <property type="entry name" value="MS_TIM-barrel"/>
    <property type="match status" value="1"/>
</dbReference>
<dbReference type="FunFam" id="1.20.1220.12:FF:000001">
    <property type="entry name" value="Malate synthase"/>
    <property type="match status" value="1"/>
</dbReference>
<dbReference type="Pfam" id="PF20659">
    <property type="entry name" value="MS_C"/>
    <property type="match status" value="1"/>
</dbReference>
<dbReference type="Gene3D" id="3.20.20.360">
    <property type="entry name" value="Malate synthase, domain 3"/>
    <property type="match status" value="1"/>
</dbReference>
<proteinExistence type="inferred from homology"/>
<dbReference type="Pfam" id="PF20656">
    <property type="entry name" value="MS_N"/>
    <property type="match status" value="1"/>
</dbReference>
<feature type="domain" description="Malate synthase C-terminal" evidence="9">
    <location>
        <begin position="399"/>
        <end position="517"/>
    </location>
</feature>
<dbReference type="SUPFAM" id="SSF51645">
    <property type="entry name" value="Malate synthase G"/>
    <property type="match status" value="1"/>
</dbReference>
<dbReference type="InterPro" id="IPR044856">
    <property type="entry name" value="Malate_synth_C_sf"/>
</dbReference>
<keyword evidence="5" id="KW-0808">Transferase</keyword>
<evidence type="ECO:0000259" key="8">
    <source>
        <dbReference type="Pfam" id="PF20656"/>
    </source>
</evidence>
<evidence type="ECO:0000259" key="7">
    <source>
        <dbReference type="Pfam" id="PF01274"/>
    </source>
</evidence>
<comment type="catalytic activity">
    <reaction evidence="6">
        <text>glyoxylate + acetyl-CoA + H2O = (S)-malate + CoA + H(+)</text>
        <dbReference type="Rhea" id="RHEA:18181"/>
        <dbReference type="ChEBI" id="CHEBI:15377"/>
        <dbReference type="ChEBI" id="CHEBI:15378"/>
        <dbReference type="ChEBI" id="CHEBI:15589"/>
        <dbReference type="ChEBI" id="CHEBI:36655"/>
        <dbReference type="ChEBI" id="CHEBI:57287"/>
        <dbReference type="ChEBI" id="CHEBI:57288"/>
        <dbReference type="EC" id="2.3.3.9"/>
    </reaction>
</comment>
<keyword evidence="3" id="KW-0329">Glyoxylate bypass</keyword>
<evidence type="ECO:0000256" key="3">
    <source>
        <dbReference type="ARBA" id="ARBA00022435"/>
    </source>
</evidence>
<evidence type="ECO:0000256" key="5">
    <source>
        <dbReference type="ARBA" id="ARBA00022679"/>
    </source>
</evidence>
<organism evidence="10 11">
    <name type="scientific">Rapidithrix thailandica</name>
    <dbReference type="NCBI Taxonomy" id="413964"/>
    <lineage>
        <taxon>Bacteria</taxon>
        <taxon>Pseudomonadati</taxon>
        <taxon>Bacteroidota</taxon>
        <taxon>Cytophagia</taxon>
        <taxon>Cytophagales</taxon>
        <taxon>Flammeovirgaceae</taxon>
        <taxon>Rapidithrix</taxon>
    </lineage>
</organism>
<evidence type="ECO:0000256" key="4">
    <source>
        <dbReference type="ARBA" id="ARBA00022532"/>
    </source>
</evidence>
<dbReference type="EC" id="2.3.3.9" evidence="2"/>
<name>A0AAW9SCK1_9BACT</name>
<dbReference type="InterPro" id="IPR048355">
    <property type="entry name" value="MS_C"/>
</dbReference>
<dbReference type="PIRSF" id="PIRSF001363">
    <property type="entry name" value="Malate_synth"/>
    <property type="match status" value="1"/>
</dbReference>
<dbReference type="InterPro" id="IPR001465">
    <property type="entry name" value="Malate_synthase_TIM"/>
</dbReference>
<accession>A0AAW9SCK1</accession>
<dbReference type="InterPro" id="IPR011076">
    <property type="entry name" value="Malate_synth_sf"/>
</dbReference>
<dbReference type="PANTHER" id="PTHR42902:SF1">
    <property type="entry name" value="MALATE SYNTHASE 1-RELATED"/>
    <property type="match status" value="1"/>
</dbReference>
<dbReference type="GO" id="GO:0004474">
    <property type="term" value="F:malate synthase activity"/>
    <property type="evidence" value="ECO:0007669"/>
    <property type="project" value="UniProtKB-EC"/>
</dbReference>
<dbReference type="InterPro" id="IPR006252">
    <property type="entry name" value="Malate_synthA"/>
</dbReference>
<dbReference type="InterPro" id="IPR046363">
    <property type="entry name" value="MS_N_TIM-barrel_dom"/>
</dbReference>
<dbReference type="GO" id="GO:0006099">
    <property type="term" value="P:tricarboxylic acid cycle"/>
    <property type="evidence" value="ECO:0007669"/>
    <property type="project" value="UniProtKB-KW"/>
</dbReference>
<dbReference type="InterPro" id="IPR048356">
    <property type="entry name" value="MS_N"/>
</dbReference>
<gene>
    <name evidence="10" type="ORF">AAG747_11915</name>
</gene>
<sequence>MKLLIDFLEEEKIRLTGKQHSTFQALLSPRALEFLVKLHRRFNARRKELLAKREDRQKETSFGIMPGFLSETKHVREGEWEIGPVPLHLLERKVEVAISASSPKLEALEAVNADTLMLSFESICSLTWENVMNSHLKLYNYISNRIDAQHEEQLPVIFVSPRGWHLTEKHMIIDGEEISASLFDYGLYLYNNIHALRQNGQGAYFTLPKIEGYMEASLWNEVFEFTEEVLHLPKGSIKAQVIIETVHAAYQMHEILYELSDYACGLQLGIHDYIFSFIKKFRHLPEFILPDRVAVVKNASFISVLAQLLVKTCHTRNALAIASENKFLPGMENLEEVKKTFEKEVKLGFDGTCVSDLTFVDVAREQFERFMPHFNQVLRVNGEFKVQENELLTVPEGSITRNGMQENIECTLKFLEAWISGNAAESISDKHWDVSMVEIARSQIWQWIQCPHARLDDGTAITYELYKAMLLSQLRKIKEEIGESGYNKAKFEEAADIFDILITSDNFHEFFIQVAYKYLP</sequence>
<evidence type="ECO:0000256" key="1">
    <source>
        <dbReference type="ARBA" id="ARBA00006394"/>
    </source>
</evidence>
<dbReference type="Proteomes" id="UP001403385">
    <property type="component" value="Unassembled WGS sequence"/>
</dbReference>
<dbReference type="RefSeq" id="WP_346821399.1">
    <property type="nucleotide sequence ID" value="NZ_JBDKWZ010000006.1"/>
</dbReference>
<keyword evidence="4" id="KW-0816">Tricarboxylic acid cycle</keyword>
<evidence type="ECO:0000256" key="6">
    <source>
        <dbReference type="ARBA" id="ARBA00047918"/>
    </source>
</evidence>
<dbReference type="PANTHER" id="PTHR42902">
    <property type="entry name" value="MALATE SYNTHASE"/>
    <property type="match status" value="1"/>
</dbReference>
<evidence type="ECO:0000313" key="10">
    <source>
        <dbReference type="EMBL" id="MEN7548621.1"/>
    </source>
</evidence>